<gene>
    <name evidence="1" type="ORF">BUALT_Bualt04G0098600</name>
</gene>
<protein>
    <submittedName>
        <fullName evidence="1">Uncharacterized protein</fullName>
    </submittedName>
</protein>
<accession>A0AAV6XYF7</accession>
<proteinExistence type="predicted"/>
<organism evidence="1 2">
    <name type="scientific">Buddleja alternifolia</name>
    <dbReference type="NCBI Taxonomy" id="168488"/>
    <lineage>
        <taxon>Eukaryota</taxon>
        <taxon>Viridiplantae</taxon>
        <taxon>Streptophyta</taxon>
        <taxon>Embryophyta</taxon>
        <taxon>Tracheophyta</taxon>
        <taxon>Spermatophyta</taxon>
        <taxon>Magnoliopsida</taxon>
        <taxon>eudicotyledons</taxon>
        <taxon>Gunneridae</taxon>
        <taxon>Pentapetalae</taxon>
        <taxon>asterids</taxon>
        <taxon>lamiids</taxon>
        <taxon>Lamiales</taxon>
        <taxon>Scrophulariaceae</taxon>
        <taxon>Buddlejeae</taxon>
        <taxon>Buddleja</taxon>
    </lineage>
</organism>
<evidence type="ECO:0000313" key="2">
    <source>
        <dbReference type="Proteomes" id="UP000826271"/>
    </source>
</evidence>
<dbReference type="Proteomes" id="UP000826271">
    <property type="component" value="Unassembled WGS sequence"/>
</dbReference>
<name>A0AAV6XYF7_9LAMI</name>
<reference evidence="1" key="1">
    <citation type="submission" date="2019-10" db="EMBL/GenBank/DDBJ databases">
        <authorList>
            <person name="Zhang R."/>
            <person name="Pan Y."/>
            <person name="Wang J."/>
            <person name="Ma R."/>
            <person name="Yu S."/>
        </authorList>
    </citation>
    <scope>NUCLEOTIDE SEQUENCE</scope>
    <source>
        <strain evidence="1">LA-IB0</strain>
        <tissue evidence="1">Leaf</tissue>
    </source>
</reference>
<keyword evidence="2" id="KW-1185">Reference proteome</keyword>
<evidence type="ECO:0000313" key="1">
    <source>
        <dbReference type="EMBL" id="KAG8384250.1"/>
    </source>
</evidence>
<comment type="caution">
    <text evidence="1">The sequence shown here is derived from an EMBL/GenBank/DDBJ whole genome shotgun (WGS) entry which is preliminary data.</text>
</comment>
<dbReference type="AlphaFoldDB" id="A0AAV6XYF7"/>
<sequence>MSLPLIHSGSEDVIKWKNATNGKFSTGKAREIVRLWGSSNHWNQILRDPDKIPRKNFILCNKYNLPDHGLHGHTERNARIFMGNSKNARVVAYQALEIVRNRLVSLNLKE</sequence>
<dbReference type="EMBL" id="WHWC01000004">
    <property type="protein sequence ID" value="KAG8384250.1"/>
    <property type="molecule type" value="Genomic_DNA"/>
</dbReference>